<evidence type="ECO:0000256" key="3">
    <source>
        <dbReference type="ARBA" id="ARBA00022475"/>
    </source>
</evidence>
<dbReference type="InterPro" id="IPR035906">
    <property type="entry name" value="MetI-like_sf"/>
</dbReference>
<dbReference type="PROSITE" id="PS50928">
    <property type="entry name" value="ABC_TM1"/>
    <property type="match status" value="1"/>
</dbReference>
<evidence type="ECO:0000256" key="5">
    <source>
        <dbReference type="ARBA" id="ARBA00022989"/>
    </source>
</evidence>
<keyword evidence="3" id="KW-1003">Cell membrane</keyword>
<evidence type="ECO:0000313" key="9">
    <source>
        <dbReference type="EMBL" id="EXX90386.1"/>
    </source>
</evidence>
<evidence type="ECO:0000256" key="6">
    <source>
        <dbReference type="ARBA" id="ARBA00023136"/>
    </source>
</evidence>
<feature type="transmembrane region" description="Helical" evidence="7">
    <location>
        <begin position="132"/>
        <end position="153"/>
    </location>
</feature>
<dbReference type="EMBL" id="JFHU01000064">
    <property type="protein sequence ID" value="EXX90386.1"/>
    <property type="molecule type" value="Genomic_DNA"/>
</dbReference>
<dbReference type="GO" id="GO:0055085">
    <property type="term" value="P:transmembrane transport"/>
    <property type="evidence" value="ECO:0007669"/>
    <property type="project" value="InterPro"/>
</dbReference>
<dbReference type="OrthoDB" id="9771544at2"/>
<evidence type="ECO:0000256" key="7">
    <source>
        <dbReference type="RuleBase" id="RU363032"/>
    </source>
</evidence>
<evidence type="ECO:0000259" key="8">
    <source>
        <dbReference type="PROSITE" id="PS50928"/>
    </source>
</evidence>
<dbReference type="SUPFAM" id="SSF161098">
    <property type="entry name" value="MetI-like"/>
    <property type="match status" value="1"/>
</dbReference>
<feature type="domain" description="ABC transmembrane type-1" evidence="8">
    <location>
        <begin position="64"/>
        <end position="253"/>
    </location>
</feature>
<comment type="similarity">
    <text evidence="7">Belongs to the binding-protein-dependent transport system permease family.</text>
</comment>
<dbReference type="InterPro" id="IPR000515">
    <property type="entry name" value="MetI-like"/>
</dbReference>
<feature type="transmembrane region" description="Helical" evidence="7">
    <location>
        <begin position="63"/>
        <end position="87"/>
    </location>
</feature>
<evidence type="ECO:0000313" key="10">
    <source>
        <dbReference type="Proteomes" id="UP000053750"/>
    </source>
</evidence>
<protein>
    <submittedName>
        <fullName evidence="9">Sugar ABC transporter permease</fullName>
    </submittedName>
</protein>
<evidence type="ECO:0000256" key="1">
    <source>
        <dbReference type="ARBA" id="ARBA00004651"/>
    </source>
</evidence>
<organism evidence="9 10">
    <name type="scientific">Paenibacillus darwinianus</name>
    <dbReference type="NCBI Taxonomy" id="1380763"/>
    <lineage>
        <taxon>Bacteria</taxon>
        <taxon>Bacillati</taxon>
        <taxon>Bacillota</taxon>
        <taxon>Bacilli</taxon>
        <taxon>Bacillales</taxon>
        <taxon>Paenibacillaceae</taxon>
        <taxon>Paenibacillus</taxon>
    </lineage>
</organism>
<evidence type="ECO:0000256" key="2">
    <source>
        <dbReference type="ARBA" id="ARBA00022448"/>
    </source>
</evidence>
<comment type="caution">
    <text evidence="9">The sequence shown here is derived from an EMBL/GenBank/DDBJ whole genome shotgun (WGS) entry which is preliminary data.</text>
</comment>
<keyword evidence="2 7" id="KW-0813">Transport</keyword>
<dbReference type="Pfam" id="PF00528">
    <property type="entry name" value="BPD_transp_1"/>
    <property type="match status" value="1"/>
</dbReference>
<keyword evidence="10" id="KW-1185">Reference proteome</keyword>
<dbReference type="Proteomes" id="UP000053750">
    <property type="component" value="Unassembled WGS sequence"/>
</dbReference>
<dbReference type="AlphaFoldDB" id="A0A9W5S2U3"/>
<feature type="transmembrane region" description="Helical" evidence="7">
    <location>
        <begin position="99"/>
        <end position="120"/>
    </location>
</feature>
<gene>
    <name evidence="9" type="ORF">BG53_13560</name>
</gene>
<evidence type="ECO:0000256" key="4">
    <source>
        <dbReference type="ARBA" id="ARBA00022692"/>
    </source>
</evidence>
<keyword evidence="5 7" id="KW-1133">Transmembrane helix</keyword>
<feature type="transmembrane region" description="Helical" evidence="7">
    <location>
        <begin position="232"/>
        <end position="253"/>
    </location>
</feature>
<accession>A0A9W5S2U3</accession>
<sequence>MKWIIRLFSMLLALLFIFPLIWMLIVSVKVEGMKITTLLDWFTPPYSFAVYQEVMTQTKLMQWVWNSFFVAVCVMVLTVLMAAMAGYAMSKINFRYKSFMFFFILAGLLIPGEAILIPLYQVAKDLDILNSYQGLIFPVLASPFAIIILKSFFDGVPNDLIESVQIDGGGIWRIFGSIMLPLVRPALASMAILTFIGSWNNFLWPFLSVTDDNLYTLPMGIPTLMDQYTEDYVKPMVINTISSIPIMILFLIFERQIVKGISMSGIKG</sequence>
<dbReference type="Gene3D" id="1.10.3720.10">
    <property type="entry name" value="MetI-like"/>
    <property type="match status" value="1"/>
</dbReference>
<name>A0A9W5S2U3_9BACL</name>
<dbReference type="PANTHER" id="PTHR43744:SF12">
    <property type="entry name" value="ABC TRANSPORTER PERMEASE PROTEIN MG189-RELATED"/>
    <property type="match status" value="1"/>
</dbReference>
<reference evidence="9 10" key="1">
    <citation type="submission" date="2014-02" db="EMBL/GenBank/DDBJ databases">
        <title>Genome sequence of Paenibacillus darwinianus reveals adaptive mechanisms for survival in Antarctic soils.</title>
        <authorList>
            <person name="Dsouza M."/>
            <person name="Taylor M.W."/>
            <person name="Turner S.J."/>
            <person name="Aislabie J."/>
        </authorList>
    </citation>
    <scope>NUCLEOTIDE SEQUENCE [LARGE SCALE GENOMIC DNA]</scope>
    <source>
        <strain evidence="9 10">CE1</strain>
    </source>
</reference>
<comment type="subcellular location">
    <subcellularLocation>
        <location evidence="1 7">Cell membrane</location>
        <topology evidence="1 7">Multi-pass membrane protein</topology>
    </subcellularLocation>
</comment>
<dbReference type="CDD" id="cd06261">
    <property type="entry name" value="TM_PBP2"/>
    <property type="match status" value="1"/>
</dbReference>
<keyword evidence="6 7" id="KW-0472">Membrane</keyword>
<dbReference type="PANTHER" id="PTHR43744">
    <property type="entry name" value="ABC TRANSPORTER PERMEASE PROTEIN MG189-RELATED-RELATED"/>
    <property type="match status" value="1"/>
</dbReference>
<dbReference type="GO" id="GO:0005886">
    <property type="term" value="C:plasma membrane"/>
    <property type="evidence" value="ECO:0007669"/>
    <property type="project" value="UniProtKB-SubCell"/>
</dbReference>
<feature type="transmembrane region" description="Helical" evidence="7">
    <location>
        <begin position="174"/>
        <end position="199"/>
    </location>
</feature>
<feature type="transmembrane region" description="Helical" evidence="7">
    <location>
        <begin position="7"/>
        <end position="28"/>
    </location>
</feature>
<proteinExistence type="inferred from homology"/>
<keyword evidence="4 7" id="KW-0812">Transmembrane</keyword>
<dbReference type="RefSeq" id="WP_036584434.1">
    <property type="nucleotide sequence ID" value="NZ_KK082171.1"/>
</dbReference>